<gene>
    <name evidence="2" type="ORF">VBRA1451_LOCUS30632</name>
</gene>
<evidence type="ECO:0000313" key="2">
    <source>
        <dbReference type="EMBL" id="CAD9075544.1"/>
    </source>
</evidence>
<sequence length="157" mass="17647">MLSCSLSHAARRIPLCRRLLSSAAAPTAPPSAARPSGGAGPPRPHPEWALSHGAPQMDEVEAFLERRVFKWKATKMCTVCKKEIVRGLVEPVEYSCPTLWRLYHGYVMLKRNCPNQTHVSVVKVSDLRSEERHQVWKMILQHKKQHKQSNQSDSSGG</sequence>
<dbReference type="AlphaFoldDB" id="A0A7S1KK42"/>
<proteinExistence type="predicted"/>
<name>A0A7S1KK42_9ALVE</name>
<dbReference type="EMBL" id="HBGB01052353">
    <property type="protein sequence ID" value="CAD9075544.1"/>
    <property type="molecule type" value="Transcribed_RNA"/>
</dbReference>
<organism evidence="2">
    <name type="scientific">Vitrella brassicaformis</name>
    <dbReference type="NCBI Taxonomy" id="1169539"/>
    <lineage>
        <taxon>Eukaryota</taxon>
        <taxon>Sar</taxon>
        <taxon>Alveolata</taxon>
        <taxon>Colpodellida</taxon>
        <taxon>Vitrellaceae</taxon>
        <taxon>Vitrella</taxon>
    </lineage>
</organism>
<feature type="region of interest" description="Disordered" evidence="1">
    <location>
        <begin position="26"/>
        <end position="50"/>
    </location>
</feature>
<protein>
    <submittedName>
        <fullName evidence="2">Uncharacterized protein</fullName>
    </submittedName>
</protein>
<reference evidence="2" key="1">
    <citation type="submission" date="2021-01" db="EMBL/GenBank/DDBJ databases">
        <authorList>
            <person name="Corre E."/>
            <person name="Pelletier E."/>
            <person name="Niang G."/>
            <person name="Scheremetjew M."/>
            <person name="Finn R."/>
            <person name="Kale V."/>
            <person name="Holt S."/>
            <person name="Cochrane G."/>
            <person name="Meng A."/>
            <person name="Brown T."/>
            <person name="Cohen L."/>
        </authorList>
    </citation>
    <scope>NUCLEOTIDE SEQUENCE</scope>
    <source>
        <strain evidence="2">CCMP3346</strain>
    </source>
</reference>
<feature type="compositionally biased region" description="Low complexity" evidence="1">
    <location>
        <begin position="26"/>
        <end position="36"/>
    </location>
</feature>
<evidence type="ECO:0000256" key="1">
    <source>
        <dbReference type="SAM" id="MobiDB-lite"/>
    </source>
</evidence>
<accession>A0A7S1KK42</accession>